<dbReference type="GO" id="GO:0006974">
    <property type="term" value="P:DNA damage response"/>
    <property type="evidence" value="ECO:0007669"/>
    <property type="project" value="TreeGrafter"/>
</dbReference>
<dbReference type="GO" id="GO:0016706">
    <property type="term" value="F:2-oxoglutarate-dependent dioxygenase activity"/>
    <property type="evidence" value="ECO:0007669"/>
    <property type="project" value="UniProtKB-UniRule"/>
</dbReference>
<sequence length="227" mass="24902">MMIHIPGVLTPEQVRESVSLLAQANWADGKATAGFQSSLAKDNLQLPHDSPQGKHIAAMVEQALRRHPLFFSAALPARIYPKMFNAYAGGQSFGTHVDNAIRYLPDGSDCIRTDISATLFLCGPDDYDGGELIVEDTYGTHSVKLPAGDMILYPASSLHRVSPVTRGTRLCAFFWIQSLLRDARQRGLLFDLDTAIQEIGHALGHGHATVVRLTGVYHNLLREWATP</sequence>
<dbReference type="AlphaFoldDB" id="A0A643FR02"/>
<feature type="domain" description="Fe2OG dioxygenase" evidence="8">
    <location>
        <begin position="78"/>
        <end position="178"/>
    </location>
</feature>
<dbReference type="PANTHER" id="PTHR41536">
    <property type="entry name" value="PKHD-TYPE HYDROXYLASE YBIX"/>
    <property type="match status" value="1"/>
</dbReference>
<evidence type="ECO:0000256" key="6">
    <source>
        <dbReference type="ARBA" id="ARBA00023004"/>
    </source>
</evidence>
<dbReference type="Pfam" id="PF13640">
    <property type="entry name" value="2OG-FeII_Oxy_3"/>
    <property type="match status" value="1"/>
</dbReference>
<dbReference type="InterPro" id="IPR041097">
    <property type="entry name" value="PKHD_C"/>
</dbReference>
<dbReference type="Gene3D" id="4.10.860.20">
    <property type="entry name" value="Rabenosyn, Rab binding domain"/>
    <property type="match status" value="1"/>
</dbReference>
<keyword evidence="2 7" id="KW-0479">Metal-binding</keyword>
<keyword evidence="6 7" id="KW-0408">Iron</keyword>
<keyword evidence="3 7" id="KW-0847">Vitamin C</keyword>
<keyword evidence="4 7" id="KW-0223">Dioxygenase</keyword>
<organism evidence="9 10">
    <name type="scientific">Cupriavidus basilensis</name>
    <dbReference type="NCBI Taxonomy" id="68895"/>
    <lineage>
        <taxon>Bacteria</taxon>
        <taxon>Pseudomonadati</taxon>
        <taxon>Pseudomonadota</taxon>
        <taxon>Betaproteobacteria</taxon>
        <taxon>Burkholderiales</taxon>
        <taxon>Burkholderiaceae</taxon>
        <taxon>Cupriavidus</taxon>
    </lineage>
</organism>
<name>A0A643FR02_9BURK</name>
<evidence type="ECO:0000256" key="5">
    <source>
        <dbReference type="ARBA" id="ARBA00023002"/>
    </source>
</evidence>
<evidence type="ECO:0000256" key="2">
    <source>
        <dbReference type="ARBA" id="ARBA00022723"/>
    </source>
</evidence>
<feature type="binding site" evidence="7">
    <location>
        <position position="159"/>
    </location>
    <ligand>
        <name>Fe cation</name>
        <dbReference type="ChEBI" id="CHEBI:24875"/>
    </ligand>
</feature>
<reference evidence="9 10" key="1">
    <citation type="submission" date="2020-10" db="EMBL/GenBank/DDBJ databases">
        <title>Complete genome sequence of Cupriavidus basilensis CCUG 49340T.</title>
        <authorList>
            <person name="Salva-Serra F."/>
            <person name="Donoso R.A."/>
            <person name="Cho K.H."/>
            <person name="Yoo J.A."/>
            <person name="Lee K."/>
            <person name="Yoon S.-H."/>
            <person name="Perez-Pantoja D."/>
            <person name="Moore E.R.B."/>
        </authorList>
    </citation>
    <scope>NUCLEOTIDE SEQUENCE [LARGE SCALE GENOMIC DNA]</scope>
    <source>
        <strain evidence="10">CCUG 49340</strain>
    </source>
</reference>
<dbReference type="Pfam" id="PF18331">
    <property type="entry name" value="PKHD_C"/>
    <property type="match status" value="1"/>
</dbReference>
<accession>A0A643FR02</accession>
<dbReference type="InterPro" id="IPR005123">
    <property type="entry name" value="Oxoglu/Fe-dep_dioxygenase_dom"/>
</dbReference>
<feature type="binding site" evidence="7">
    <location>
        <position position="96"/>
    </location>
    <ligand>
        <name>Fe cation</name>
        <dbReference type="ChEBI" id="CHEBI:24875"/>
    </ligand>
</feature>
<dbReference type="HAMAP" id="MF_00657">
    <property type="entry name" value="Hydroxyl_YbiX"/>
    <property type="match status" value="1"/>
</dbReference>
<evidence type="ECO:0000313" key="9">
    <source>
        <dbReference type="EMBL" id="QOT77015.1"/>
    </source>
</evidence>
<evidence type="ECO:0000256" key="1">
    <source>
        <dbReference type="ARBA" id="ARBA00001961"/>
    </source>
</evidence>
<dbReference type="PANTHER" id="PTHR41536:SF1">
    <property type="entry name" value="PKHD-TYPE HYDROXYLASE YBIX"/>
    <property type="match status" value="1"/>
</dbReference>
<feature type="binding site" evidence="7">
    <location>
        <position position="169"/>
    </location>
    <ligand>
        <name>2-oxoglutarate</name>
        <dbReference type="ChEBI" id="CHEBI:16810"/>
    </ligand>
</feature>
<dbReference type="EMBL" id="CP062803">
    <property type="protein sequence ID" value="QOT77015.1"/>
    <property type="molecule type" value="Genomic_DNA"/>
</dbReference>
<dbReference type="RefSeq" id="WP_150987928.1">
    <property type="nucleotide sequence ID" value="NZ_CP062803.1"/>
</dbReference>
<proteinExistence type="inferred from homology"/>
<feature type="binding site" evidence="7">
    <location>
        <position position="98"/>
    </location>
    <ligand>
        <name>Fe cation</name>
        <dbReference type="ChEBI" id="CHEBI:24875"/>
    </ligand>
</feature>
<comment type="cofactor">
    <cofactor evidence="7">
        <name>Fe(2+)</name>
        <dbReference type="ChEBI" id="CHEBI:29033"/>
    </cofactor>
    <text evidence="7">Binds 1 Fe(2+) ion per subunit.</text>
</comment>
<dbReference type="InterPro" id="IPR006620">
    <property type="entry name" value="Pro_4_hyd_alph"/>
</dbReference>
<dbReference type="GO" id="GO:0006879">
    <property type="term" value="P:intracellular iron ion homeostasis"/>
    <property type="evidence" value="ECO:0007669"/>
    <property type="project" value="TreeGrafter"/>
</dbReference>
<dbReference type="Proteomes" id="UP000397656">
    <property type="component" value="Chromosome 1"/>
</dbReference>
<dbReference type="PROSITE" id="PS51471">
    <property type="entry name" value="FE2OG_OXY"/>
    <property type="match status" value="1"/>
</dbReference>
<gene>
    <name evidence="9" type="ORF">F7R26_002645</name>
</gene>
<keyword evidence="5 7" id="KW-0560">Oxidoreductase</keyword>
<dbReference type="Gene3D" id="2.60.120.620">
    <property type="entry name" value="q2cbj1_9rhob like domain"/>
    <property type="match status" value="1"/>
</dbReference>
<dbReference type="NCBIfam" id="NF003975">
    <property type="entry name" value="PRK05467.1-4"/>
    <property type="match status" value="1"/>
</dbReference>
<protein>
    <submittedName>
        <fullName evidence="9">Fe2+-dependent dioxygenase</fullName>
    </submittedName>
</protein>
<dbReference type="InterPro" id="IPR023550">
    <property type="entry name" value="PKHD_hydroxylase"/>
</dbReference>
<evidence type="ECO:0000256" key="4">
    <source>
        <dbReference type="ARBA" id="ARBA00022964"/>
    </source>
</evidence>
<evidence type="ECO:0000259" key="8">
    <source>
        <dbReference type="PROSITE" id="PS51471"/>
    </source>
</evidence>
<comment type="cofactor">
    <cofactor evidence="1 7">
        <name>L-ascorbate</name>
        <dbReference type="ChEBI" id="CHEBI:38290"/>
    </cofactor>
</comment>
<evidence type="ECO:0000256" key="7">
    <source>
        <dbReference type="HAMAP-Rule" id="MF_00657"/>
    </source>
</evidence>
<evidence type="ECO:0000256" key="3">
    <source>
        <dbReference type="ARBA" id="ARBA00022896"/>
    </source>
</evidence>
<evidence type="ECO:0000313" key="10">
    <source>
        <dbReference type="Proteomes" id="UP000397656"/>
    </source>
</evidence>
<dbReference type="GO" id="GO:0031418">
    <property type="term" value="F:L-ascorbic acid binding"/>
    <property type="evidence" value="ECO:0007669"/>
    <property type="project" value="UniProtKB-KW"/>
</dbReference>
<dbReference type="GO" id="GO:0005506">
    <property type="term" value="F:iron ion binding"/>
    <property type="evidence" value="ECO:0007669"/>
    <property type="project" value="UniProtKB-UniRule"/>
</dbReference>
<dbReference type="SUPFAM" id="SSF51197">
    <property type="entry name" value="Clavaminate synthase-like"/>
    <property type="match status" value="1"/>
</dbReference>
<dbReference type="GeneID" id="98399783"/>
<dbReference type="NCBIfam" id="NF003974">
    <property type="entry name" value="PRK05467.1-3"/>
    <property type="match status" value="1"/>
</dbReference>
<dbReference type="InterPro" id="IPR044862">
    <property type="entry name" value="Pro_4_hyd_alph_FE2OG_OXY"/>
</dbReference>
<dbReference type="SMART" id="SM00702">
    <property type="entry name" value="P4Hc"/>
    <property type="match status" value="1"/>
</dbReference>